<evidence type="ECO:0000313" key="1">
    <source>
        <dbReference type="EMBL" id="QKW54434.1"/>
    </source>
</evidence>
<protein>
    <submittedName>
        <fullName evidence="1">Uncharacterized protein</fullName>
    </submittedName>
</protein>
<name>A0A7H8NIP2_9ACTN</name>
<organism evidence="1 2">
    <name type="scientific">Streptomyces buecherae</name>
    <dbReference type="NCBI Taxonomy" id="2763006"/>
    <lineage>
        <taxon>Bacteria</taxon>
        <taxon>Bacillati</taxon>
        <taxon>Actinomycetota</taxon>
        <taxon>Actinomycetes</taxon>
        <taxon>Kitasatosporales</taxon>
        <taxon>Streptomycetaceae</taxon>
        <taxon>Streptomyces</taxon>
    </lineage>
</organism>
<dbReference type="AlphaFoldDB" id="A0A7H8NIP2"/>
<sequence length="130" mass="13340">MVTVPARQGFEVVDLLRLRASGGIGPVLHDDACRTLGFVVPPGTAAGWDVPGSACTRAHGRGPRSGARATRTVAPYGAREAGAEDAAPPVPGAGWLVPPAEAYRDATDPAVLRAALGEAARVIEVIDRSH</sequence>
<reference evidence="1 2" key="1">
    <citation type="submission" date="2020-06" db="EMBL/GenBank/DDBJ databases">
        <title>Genome mining for natural products.</title>
        <authorList>
            <person name="Zhang B."/>
            <person name="Shi J."/>
            <person name="Ge H."/>
        </authorList>
    </citation>
    <scope>NUCLEOTIDE SEQUENCE [LARGE SCALE GENOMIC DNA]</scope>
    <source>
        <strain evidence="1 2">NA00687</strain>
    </source>
</reference>
<evidence type="ECO:0000313" key="2">
    <source>
        <dbReference type="Proteomes" id="UP000509303"/>
    </source>
</evidence>
<accession>A0A7H8NIP2</accession>
<dbReference type="Proteomes" id="UP000509303">
    <property type="component" value="Chromosome"/>
</dbReference>
<keyword evidence="2" id="KW-1185">Reference proteome</keyword>
<dbReference type="EMBL" id="CP054929">
    <property type="protein sequence ID" value="QKW54434.1"/>
    <property type="molecule type" value="Genomic_DNA"/>
</dbReference>
<proteinExistence type="predicted"/>
<gene>
    <name evidence="1" type="ORF">HUT08_11425</name>
</gene>